<evidence type="ECO:0000313" key="2">
    <source>
        <dbReference type="Proteomes" id="UP000095767"/>
    </source>
</evidence>
<dbReference type="Gene3D" id="3.80.10.10">
    <property type="entry name" value="Ribonuclease Inhibitor"/>
    <property type="match status" value="1"/>
</dbReference>
<sequence>LPENIRGWRSLQKLGIMHCWNITALPEWLPEMTSLRELKLDTYVMKTLPACIQQLTALQTLTLYCSPLLEKSCKSGEEKNKLPCIPNVYIEPRRWS</sequence>
<feature type="non-terminal residue" evidence="1">
    <location>
        <position position="1"/>
    </location>
</feature>
<reference evidence="1 2" key="1">
    <citation type="submission" date="2016-09" db="EMBL/GenBank/DDBJ databases">
        <title>The draft genome of Dichanthelium oligosanthes: A C3 panicoid grass species.</title>
        <authorList>
            <person name="Studer A.J."/>
            <person name="Schnable J.C."/>
            <person name="Brutnell T.P."/>
        </authorList>
    </citation>
    <scope>NUCLEOTIDE SEQUENCE [LARGE SCALE GENOMIC DNA]</scope>
    <source>
        <strain evidence="2">cv. Kellogg 1175</strain>
        <tissue evidence="1">Leaf</tissue>
    </source>
</reference>
<dbReference type="EMBL" id="LWDX02068905">
    <property type="protein sequence ID" value="OEL14812.1"/>
    <property type="molecule type" value="Genomic_DNA"/>
</dbReference>
<keyword evidence="2" id="KW-1185">Reference proteome</keyword>
<dbReference type="AlphaFoldDB" id="A0A1E5UPJ8"/>
<dbReference type="SUPFAM" id="SSF52047">
    <property type="entry name" value="RNI-like"/>
    <property type="match status" value="1"/>
</dbReference>
<organism evidence="1 2">
    <name type="scientific">Dichanthelium oligosanthes</name>
    <dbReference type="NCBI Taxonomy" id="888268"/>
    <lineage>
        <taxon>Eukaryota</taxon>
        <taxon>Viridiplantae</taxon>
        <taxon>Streptophyta</taxon>
        <taxon>Embryophyta</taxon>
        <taxon>Tracheophyta</taxon>
        <taxon>Spermatophyta</taxon>
        <taxon>Magnoliopsida</taxon>
        <taxon>Liliopsida</taxon>
        <taxon>Poales</taxon>
        <taxon>Poaceae</taxon>
        <taxon>PACMAD clade</taxon>
        <taxon>Panicoideae</taxon>
        <taxon>Panicodae</taxon>
        <taxon>Paniceae</taxon>
        <taxon>Dichantheliinae</taxon>
        <taxon>Dichanthelium</taxon>
    </lineage>
</organism>
<dbReference type="OrthoDB" id="674488at2759"/>
<gene>
    <name evidence="1" type="ORF">BAE44_0024169</name>
</gene>
<accession>A0A1E5UPJ8</accession>
<protein>
    <submittedName>
        <fullName evidence="1">Uncharacterized protein</fullName>
    </submittedName>
</protein>
<comment type="caution">
    <text evidence="1">The sequence shown here is derived from an EMBL/GenBank/DDBJ whole genome shotgun (WGS) entry which is preliminary data.</text>
</comment>
<proteinExistence type="predicted"/>
<dbReference type="InterPro" id="IPR032675">
    <property type="entry name" value="LRR_dom_sf"/>
</dbReference>
<dbReference type="Proteomes" id="UP000095767">
    <property type="component" value="Unassembled WGS sequence"/>
</dbReference>
<evidence type="ECO:0000313" key="1">
    <source>
        <dbReference type="EMBL" id="OEL14812.1"/>
    </source>
</evidence>
<name>A0A1E5UPJ8_9POAL</name>